<keyword evidence="3" id="KW-1185">Reference proteome</keyword>
<dbReference type="PANTHER" id="PTHR43049">
    <property type="entry name" value="EARLY ENDOSOME ANTIGEN"/>
    <property type="match status" value="1"/>
</dbReference>
<feature type="compositionally biased region" description="Low complexity" evidence="1">
    <location>
        <begin position="1199"/>
        <end position="1213"/>
    </location>
</feature>
<feature type="compositionally biased region" description="Low complexity" evidence="1">
    <location>
        <begin position="1182"/>
        <end position="1192"/>
    </location>
</feature>
<feature type="region of interest" description="Disordered" evidence="1">
    <location>
        <begin position="413"/>
        <end position="433"/>
    </location>
</feature>
<comment type="caution">
    <text evidence="2">The sequence shown here is derived from an EMBL/GenBank/DDBJ whole genome shotgun (WGS) entry which is preliminary data.</text>
</comment>
<feature type="region of interest" description="Disordered" evidence="1">
    <location>
        <begin position="1255"/>
        <end position="1283"/>
    </location>
</feature>
<feature type="compositionally biased region" description="Low complexity" evidence="1">
    <location>
        <begin position="413"/>
        <end position="425"/>
    </location>
</feature>
<feature type="compositionally biased region" description="Basic residues" evidence="1">
    <location>
        <begin position="28"/>
        <end position="38"/>
    </location>
</feature>
<feature type="compositionally biased region" description="Gly residues" evidence="1">
    <location>
        <begin position="1272"/>
        <end position="1283"/>
    </location>
</feature>
<reference evidence="2" key="1">
    <citation type="journal article" date="2023" name="PhytoFront">
        <title>Draft Genome Resources of Seven Strains of Tilletia horrida, Causal Agent of Kernel Smut of Rice.</title>
        <authorList>
            <person name="Khanal S."/>
            <person name="Antony Babu S."/>
            <person name="Zhou X.G."/>
        </authorList>
    </citation>
    <scope>NUCLEOTIDE SEQUENCE</scope>
    <source>
        <strain evidence="2">TX3</strain>
    </source>
</reference>
<feature type="region of interest" description="Disordered" evidence="1">
    <location>
        <begin position="688"/>
        <end position="710"/>
    </location>
</feature>
<feature type="compositionally biased region" description="Low complexity" evidence="1">
    <location>
        <begin position="173"/>
        <end position="203"/>
    </location>
</feature>
<protein>
    <submittedName>
        <fullName evidence="2">Uncharacterized protein</fullName>
    </submittedName>
</protein>
<proteinExistence type="predicted"/>
<feature type="region of interest" description="Disordered" evidence="1">
    <location>
        <begin position="981"/>
        <end position="1004"/>
    </location>
</feature>
<dbReference type="Gene3D" id="1.10.287.1490">
    <property type="match status" value="1"/>
</dbReference>
<feature type="region of interest" description="Disordered" evidence="1">
    <location>
        <begin position="161"/>
        <end position="222"/>
    </location>
</feature>
<name>A0AAN6GJ29_9BASI</name>
<feature type="compositionally biased region" description="Low complexity" evidence="1">
    <location>
        <begin position="981"/>
        <end position="997"/>
    </location>
</feature>
<evidence type="ECO:0000313" key="2">
    <source>
        <dbReference type="EMBL" id="KAK0540210.1"/>
    </source>
</evidence>
<evidence type="ECO:0000313" key="3">
    <source>
        <dbReference type="Proteomes" id="UP001176521"/>
    </source>
</evidence>
<accession>A0AAN6GJ29</accession>
<dbReference type="SUPFAM" id="SSF57997">
    <property type="entry name" value="Tropomyosin"/>
    <property type="match status" value="1"/>
</dbReference>
<gene>
    <name evidence="2" type="ORF">OC842_000603</name>
</gene>
<evidence type="ECO:0000256" key="1">
    <source>
        <dbReference type="SAM" id="MobiDB-lite"/>
    </source>
</evidence>
<feature type="compositionally biased region" description="Low complexity" evidence="1">
    <location>
        <begin position="39"/>
        <end position="61"/>
    </location>
</feature>
<organism evidence="2 3">
    <name type="scientific">Tilletia horrida</name>
    <dbReference type="NCBI Taxonomy" id="155126"/>
    <lineage>
        <taxon>Eukaryota</taxon>
        <taxon>Fungi</taxon>
        <taxon>Dikarya</taxon>
        <taxon>Basidiomycota</taxon>
        <taxon>Ustilaginomycotina</taxon>
        <taxon>Exobasidiomycetes</taxon>
        <taxon>Tilletiales</taxon>
        <taxon>Tilletiaceae</taxon>
        <taxon>Tilletia</taxon>
    </lineage>
</organism>
<dbReference type="PANTHER" id="PTHR43049:SF1">
    <property type="entry name" value="EARLY ENDOSOME ANTIGEN"/>
    <property type="match status" value="1"/>
</dbReference>
<sequence length="1302" mass="139031">MPTTRRQKQQLATSDAEPVALEAAEPMKRKRTQSRTRTKAAAATAAAEVATETADDTAPADQSGAEEPRSDEPGPSSDLGHHSEDGEASVPTAAQQSVRNDGRQEEPAEEPAQPSLMLIDFSSDPPEEHGAAHDLPAPLHSDLGVVRADAERSAIPSAAADIDANLASEGADTASTRPSSTRATRPASELVQAEESQPSAQSSRESDDNSGQAQASTAVDKENITHEALAVLDDTAPLIRLDSSPMKPPLCPASNAAGRSSIDVAERDEKITTLKTLLERRETAIRSSRSQLRRFATNLANTLTGDSAPPDAYGNAARTSGLFGRFSVGPGADTTMGSALGDADQSLLPGDLTVGAGGRSLFDEGLDIDYLADDVEALRVLWTEATQRFDFLRLEDHLRIQRLEKELQAALSSAQAEQSPQPAKQLQETETMKAQLAAARKTISEQAEQLRQKSQTAEAQTAERDATLASQQRELSQLREELEVAQDQIEQVRKESDKLLDEEREASASILQATSKELDKLKDRNMQLEKALNAARTEAAQAAELQKKLDSAGGVAEQVQQLQTELMAAEEQIKELGDEKEKVERQINKERSDLQIELEAAKTEKGHLQEQLAELERNLAAAQEKSAEVAKDLDNAQLRSAQLQSDLDAAEAKSAQLGIDIHTAQAKSTQLEQDLEAAQAKSAQLEKDLDTALSKSSHLEKDLEQAQKEAQQVRELQNQLQTAQGHEQTVEQLRAELDSVRQAVIKLEQDKDEQEQRTVAEQASSKLKLKEASEQTEALQARIIDLEAQLTTAQSNAAAAEHLREEVERAQEKVAEREREHAERLQREVGKNRDFEEELKHKENEMVRLRTQLASNDEMWRQAKEDSDRLTERLQASKHERDVLHRQMADMETELARSSKMSSSSQGTLDKLRTRNADLEALVAAKEREVRQMEDLKSQVVRLEEDLAQKVQEMLATMKEQKRLDARCKRLQAKLDQMTTAMTTTSSGTDSTRTGGVTPPPQQLPSPIQPTIMHQASVVRSPLVTSNSANTPLAHQVAIKSARAAVAAAATAAPLSSASLHSAAAAAAAREAKPPTPWSVAVALSSANAHGATSQGVSASAEFDKAKDAYISPSGGGGTARTESRKRSSPDDVAEAAGAGLRDSVSASTAAGAPLARAIYVPSPHRAASGFVPQRRSKTDMGSAAASSSSSSGREREVSGSSRAPVSATSSSALRREAAAASAGVLRGASGSSTASAAASVAPKLSAAERLAGRLGVKDGGGGGAASRVRLGGAGGGASGGGLSAQLAEVRARRAINMTTHS</sequence>
<dbReference type="Proteomes" id="UP001176521">
    <property type="component" value="Unassembled WGS sequence"/>
</dbReference>
<feature type="region of interest" description="Disordered" evidence="1">
    <location>
        <begin position="1108"/>
        <end position="1146"/>
    </location>
</feature>
<dbReference type="EMBL" id="JAPDMQ010000017">
    <property type="protein sequence ID" value="KAK0540210.1"/>
    <property type="molecule type" value="Genomic_DNA"/>
</dbReference>
<feature type="region of interest" description="Disordered" evidence="1">
    <location>
        <begin position="1"/>
        <end position="138"/>
    </location>
</feature>
<feature type="compositionally biased region" description="Basic and acidic residues" evidence="1">
    <location>
        <begin position="697"/>
        <end position="707"/>
    </location>
</feature>
<feature type="region of interest" description="Disordered" evidence="1">
    <location>
        <begin position="1169"/>
        <end position="1213"/>
    </location>
</feature>